<feature type="region of interest" description="Disordered" evidence="2">
    <location>
        <begin position="75"/>
        <end position="111"/>
    </location>
</feature>
<feature type="region of interest" description="Disordered" evidence="2">
    <location>
        <begin position="223"/>
        <end position="247"/>
    </location>
</feature>
<dbReference type="AlphaFoldDB" id="A0A135SRV9"/>
<dbReference type="InterPro" id="IPR029063">
    <property type="entry name" value="SAM-dependent_MTases_sf"/>
</dbReference>
<dbReference type="Proteomes" id="UP000070054">
    <property type="component" value="Unassembled WGS sequence"/>
</dbReference>
<evidence type="ECO:0000256" key="1">
    <source>
        <dbReference type="ARBA" id="ARBA00007665"/>
    </source>
</evidence>
<evidence type="ECO:0000256" key="2">
    <source>
        <dbReference type="SAM" id="MobiDB-lite"/>
    </source>
</evidence>
<dbReference type="Pfam" id="PF13489">
    <property type="entry name" value="Methyltransf_23"/>
    <property type="match status" value="1"/>
</dbReference>
<proteinExistence type="inferred from homology"/>
<dbReference type="InterPro" id="IPR023582">
    <property type="entry name" value="Impact"/>
</dbReference>
<accession>A0A135SRV9</accession>
<dbReference type="GO" id="GO:0005737">
    <property type="term" value="C:cytoplasm"/>
    <property type="evidence" value="ECO:0007669"/>
    <property type="project" value="TreeGrafter"/>
</dbReference>
<dbReference type="InterPro" id="IPR020568">
    <property type="entry name" value="Ribosomal_Su5_D2-typ_SF"/>
</dbReference>
<dbReference type="PANTHER" id="PTHR16301:SF4">
    <property type="entry name" value="IMPACT N-TERMINAL DOMAIN-CONTAINING PROTEIN"/>
    <property type="match status" value="1"/>
</dbReference>
<feature type="region of interest" description="Disordered" evidence="2">
    <location>
        <begin position="310"/>
        <end position="333"/>
    </location>
</feature>
<evidence type="ECO:0000313" key="5">
    <source>
        <dbReference type="Proteomes" id="UP000070054"/>
    </source>
</evidence>
<dbReference type="OrthoDB" id="416496at2759"/>
<dbReference type="EMBL" id="JEMN01001391">
    <property type="protein sequence ID" value="KXH38663.1"/>
    <property type="molecule type" value="Genomic_DNA"/>
</dbReference>
<dbReference type="GO" id="GO:0006446">
    <property type="term" value="P:regulation of translational initiation"/>
    <property type="evidence" value="ECO:0007669"/>
    <property type="project" value="TreeGrafter"/>
</dbReference>
<feature type="compositionally biased region" description="Basic and acidic residues" evidence="2">
    <location>
        <begin position="312"/>
        <end position="327"/>
    </location>
</feature>
<dbReference type="GO" id="GO:0140469">
    <property type="term" value="P:GCN2-mediated signaling"/>
    <property type="evidence" value="ECO:0007669"/>
    <property type="project" value="TreeGrafter"/>
</dbReference>
<dbReference type="PANTHER" id="PTHR16301">
    <property type="entry name" value="IMPACT-RELATED"/>
    <property type="match status" value="1"/>
</dbReference>
<dbReference type="Gene3D" id="3.40.50.150">
    <property type="entry name" value="Vaccinia Virus protein VP39"/>
    <property type="match status" value="1"/>
</dbReference>
<comment type="caution">
    <text evidence="4">The sequence shown here is derived from an EMBL/GenBank/DDBJ whole genome shotgun (WGS) entry which is preliminary data.</text>
</comment>
<keyword evidence="5" id="KW-1185">Reference proteome</keyword>
<dbReference type="InterPro" id="IPR001498">
    <property type="entry name" value="Impact_N"/>
</dbReference>
<feature type="region of interest" description="Disordered" evidence="2">
    <location>
        <begin position="449"/>
        <end position="473"/>
    </location>
</feature>
<dbReference type="CDD" id="cd02440">
    <property type="entry name" value="AdoMet_MTases"/>
    <property type="match status" value="1"/>
</dbReference>
<dbReference type="SUPFAM" id="SSF54211">
    <property type="entry name" value="Ribosomal protein S5 domain 2-like"/>
    <property type="match status" value="1"/>
</dbReference>
<evidence type="ECO:0000313" key="4">
    <source>
        <dbReference type="EMBL" id="KXH38663.1"/>
    </source>
</evidence>
<dbReference type="InterPro" id="IPR036956">
    <property type="entry name" value="Impact_N_sf"/>
</dbReference>
<reference evidence="4 5" key="1">
    <citation type="submission" date="2014-02" db="EMBL/GenBank/DDBJ databases">
        <title>The genome sequence of Colletotrichum nymphaeae SA-01.</title>
        <authorList>
            <person name="Baroncelli R."/>
            <person name="Thon M.R."/>
        </authorList>
    </citation>
    <scope>NUCLEOTIDE SEQUENCE [LARGE SCALE GENOMIC DNA]</scope>
    <source>
        <strain evidence="4 5">SA-01</strain>
    </source>
</reference>
<dbReference type="Pfam" id="PF01205">
    <property type="entry name" value="Impact_N"/>
    <property type="match status" value="1"/>
</dbReference>
<name>A0A135SRV9_9PEZI</name>
<protein>
    <recommendedName>
        <fullName evidence="3">Impact N-terminal domain-containing protein</fullName>
    </recommendedName>
</protein>
<gene>
    <name evidence="4" type="ORF">CNYM01_14127</name>
</gene>
<evidence type="ECO:0000259" key="3">
    <source>
        <dbReference type="Pfam" id="PF01205"/>
    </source>
</evidence>
<feature type="domain" description="Impact N-terminal" evidence="3">
    <location>
        <begin position="265"/>
        <end position="381"/>
    </location>
</feature>
<comment type="similarity">
    <text evidence="1">Belongs to the IMPACT family.</text>
</comment>
<dbReference type="SUPFAM" id="SSF53335">
    <property type="entry name" value="S-adenosyl-L-methionine-dependent methyltransferases"/>
    <property type="match status" value="1"/>
</dbReference>
<dbReference type="Gene3D" id="3.30.230.30">
    <property type="entry name" value="Impact, N-terminal domain"/>
    <property type="match status" value="1"/>
</dbReference>
<organism evidence="4 5">
    <name type="scientific">Colletotrichum nymphaeae SA-01</name>
    <dbReference type="NCBI Taxonomy" id="1460502"/>
    <lineage>
        <taxon>Eukaryota</taxon>
        <taxon>Fungi</taxon>
        <taxon>Dikarya</taxon>
        <taxon>Ascomycota</taxon>
        <taxon>Pezizomycotina</taxon>
        <taxon>Sordariomycetes</taxon>
        <taxon>Hypocreomycetidae</taxon>
        <taxon>Glomerellales</taxon>
        <taxon>Glomerellaceae</taxon>
        <taxon>Colletotrichum</taxon>
        <taxon>Colletotrichum acutatum species complex</taxon>
    </lineage>
</organism>
<feature type="compositionally biased region" description="Polar residues" evidence="2">
    <location>
        <begin position="97"/>
        <end position="107"/>
    </location>
</feature>
<sequence length="862" mass="93522">MASQQDLQELLRVITSRKGVTMMAAMGQVKALQTVELRSIQQISDAPLDLIERGLGDSKSAKALQTACKIHLKRANTKRSGDHLTSPSGKRPKNYHPSDNSEGSAQSAEDMEAALSLPVVTDEKEIAEASIYTNRAPLMLAFVLELLRHTMPMQPMSSRLSLAQAVVSANSKSKAISIGLTTAANEDSSWGEGQPKVNIMGRAIAVLKRGDFDLQGSALVAPEFPGRASGDSLQGRKPSDSSKQDLSSIALTENPWSASRQVTFKSSTFVARVANVEDGAQASGLLRSLLLSKPQLQTATHNAWAYRVKRRGQGDKQDKGSGEIREASEDDGETGCGEFIQRLIREAGIVDVIVVLTRWFGGEMLGPDRWRLMRNVVTEALSQRLRLSQTQGACDDVALWALNLQNMDNGLASRSASGTSGNVVGIPTYRPESARAYLLKSFASGQSEGVLTGDNPGGGASKAKQKRVSKSEVDSERMRNLGRLLGALRLLFDSWSSLGPREMDRKAFSCYATRRANQLKPTPTTSNTLETADAIFKARKIPLLASGVVALGLGIYISLLASSFYSSTCQENPEPAPDAVPTGRPHIFTKDSAKRFDQSLEGSEWLMGITSLRKRLAAEASGHVLEVAMGTGRNLPFYDWNQIISSPNSATQALAASKANAQPSKPDAVPMISYTGIDISDEMLGVAVEKLAEIVPELADVDPITEKEIAPTPAERNDISYLAGRLRILRSDIHEHIPSPPQQSCPQAKYDFICSTFSLCSVRDPEQMVRDLASKVKPNTGKIVLVEHGRGWWGFVNGLLDKSAASHFQKYGCWWNRDIAEIVENAAQCTPGLQVTKVDRPYFTQLGTTLWIELKVSDPGVS</sequence>